<dbReference type="STRING" id="167539.Pro_1418"/>
<keyword evidence="6 12" id="KW-0441">Lipid A biosynthesis</keyword>
<dbReference type="InterPro" id="IPR015870">
    <property type="entry name" value="UDP-acyl_N-AcGlcN_deAcase_N"/>
</dbReference>
<evidence type="ECO:0000256" key="10">
    <source>
        <dbReference type="ARBA" id="ARBA00023098"/>
    </source>
</evidence>
<feature type="binding site" evidence="12">
    <location>
        <position position="83"/>
    </location>
    <ligand>
        <name>Zn(2+)</name>
        <dbReference type="ChEBI" id="CHEBI:29105"/>
    </ligand>
</feature>
<evidence type="ECO:0000256" key="8">
    <source>
        <dbReference type="ARBA" id="ARBA00022801"/>
    </source>
</evidence>
<evidence type="ECO:0000256" key="5">
    <source>
        <dbReference type="ARBA" id="ARBA00022516"/>
    </source>
</evidence>
<evidence type="ECO:0000256" key="7">
    <source>
        <dbReference type="ARBA" id="ARBA00022723"/>
    </source>
</evidence>
<protein>
    <recommendedName>
        <fullName evidence="4 12">UDP-3-O-acyl-N-acetylglucosamine deacetylase</fullName>
        <shortName evidence="12">UDP-3-O-acyl-GlcNAc deacetylase</shortName>
        <ecNumber evidence="4 12">3.5.1.108</ecNumber>
    </recommendedName>
    <alternativeName>
        <fullName evidence="12">UDP-3-O-[R-3-hydroxymyristoyl]-N-acetylglucosamine deacetylase</fullName>
    </alternativeName>
</protein>
<dbReference type="EnsemblBacteria" id="AAQ00462">
    <property type="protein sequence ID" value="AAQ00462"/>
    <property type="gene ID" value="Pro_1418"/>
</dbReference>
<dbReference type="PANTHER" id="PTHR33694">
    <property type="entry name" value="UDP-3-O-ACYL-N-ACETYLGLUCOSAMINE DEACETYLASE 1, MITOCHONDRIAL-RELATED"/>
    <property type="match status" value="1"/>
</dbReference>
<dbReference type="KEGG" id="pma:Pro_1418"/>
<dbReference type="GO" id="GO:0103117">
    <property type="term" value="F:UDP-3-O-acyl-N-acetylglucosamine deacetylase activity"/>
    <property type="evidence" value="ECO:0007669"/>
    <property type="project" value="UniProtKB-UniRule"/>
</dbReference>
<dbReference type="PANTHER" id="PTHR33694:SF1">
    <property type="entry name" value="UDP-3-O-ACYL-N-ACETYLGLUCOSAMINE DEACETYLASE 1, MITOCHONDRIAL-RELATED"/>
    <property type="match status" value="1"/>
</dbReference>
<dbReference type="AlphaFoldDB" id="Q7VAP0"/>
<keyword evidence="7 12" id="KW-0479">Metal-binding</keyword>
<dbReference type="Gene3D" id="3.30.230.20">
    <property type="entry name" value="lpxc deacetylase, domain 1"/>
    <property type="match status" value="1"/>
</dbReference>
<dbReference type="InterPro" id="IPR011334">
    <property type="entry name" value="UDP-acyl_GlcNac_deAcase_C"/>
</dbReference>
<evidence type="ECO:0000256" key="3">
    <source>
        <dbReference type="ARBA" id="ARBA00005002"/>
    </source>
</evidence>
<dbReference type="EC" id="3.5.1.108" evidence="4 12"/>
<feature type="binding site" evidence="12">
    <location>
        <position position="244"/>
    </location>
    <ligand>
        <name>Zn(2+)</name>
        <dbReference type="ChEBI" id="CHEBI:29105"/>
    </ligand>
</feature>
<dbReference type="NCBIfam" id="TIGR00325">
    <property type="entry name" value="lpxC"/>
    <property type="match status" value="1"/>
</dbReference>
<feature type="binding site" evidence="12">
    <location>
        <position position="240"/>
    </location>
    <ligand>
        <name>Zn(2+)</name>
        <dbReference type="ChEBI" id="CHEBI:29105"/>
    </ligand>
</feature>
<comment type="catalytic activity">
    <reaction evidence="11 12">
        <text>a UDP-3-O-[(3R)-3-hydroxyacyl]-N-acetyl-alpha-D-glucosamine + H2O = a UDP-3-O-[(3R)-3-hydroxyacyl]-alpha-D-glucosamine + acetate</text>
        <dbReference type="Rhea" id="RHEA:67816"/>
        <dbReference type="ChEBI" id="CHEBI:15377"/>
        <dbReference type="ChEBI" id="CHEBI:30089"/>
        <dbReference type="ChEBI" id="CHEBI:137740"/>
        <dbReference type="ChEBI" id="CHEBI:173225"/>
        <dbReference type="EC" id="3.5.1.108"/>
    </reaction>
</comment>
<keyword evidence="8 12" id="KW-0378">Hydrolase</keyword>
<feature type="active site" description="Proton donor" evidence="12">
    <location>
        <position position="266"/>
    </location>
</feature>
<comment type="cofactor">
    <cofactor evidence="1 12">
        <name>Zn(2+)</name>
        <dbReference type="ChEBI" id="CHEBI:29105"/>
    </cofactor>
</comment>
<dbReference type="PATRIC" id="fig|167539.5.peg.1484"/>
<evidence type="ECO:0000256" key="1">
    <source>
        <dbReference type="ARBA" id="ARBA00001947"/>
    </source>
</evidence>
<comment type="function">
    <text evidence="2 12">Catalyzes the hydrolysis of UDP-3-O-myristoyl-N-acetylglucosamine to form UDP-3-O-myristoylglucosamine and acetate, the committed step in lipid A biosynthesis.</text>
</comment>
<evidence type="ECO:0000256" key="6">
    <source>
        <dbReference type="ARBA" id="ARBA00022556"/>
    </source>
</evidence>
<name>Q7VAP0_PROMA</name>
<accession>Q7VAP0</accession>
<organism evidence="13 14">
    <name type="scientific">Prochlorococcus marinus (strain SARG / CCMP1375 / SS120)</name>
    <dbReference type="NCBI Taxonomy" id="167539"/>
    <lineage>
        <taxon>Bacteria</taxon>
        <taxon>Bacillati</taxon>
        <taxon>Cyanobacteriota</taxon>
        <taxon>Cyanophyceae</taxon>
        <taxon>Synechococcales</taxon>
        <taxon>Prochlorococcaceae</taxon>
        <taxon>Prochlorococcus</taxon>
    </lineage>
</organism>
<sequence>MEWLPKNYEGAWTLGGAVRRRGVCLHSGQESEVTLLPYDDIGFHLSWVNRSEKPVRLNSNQVVHSELCTTLDLAFERLATVEHLLAALVGCGLTHVHIVVSGNEVPLLDGSAMGWVEAISEVGMIPLKDSSSLWPVLKNALVIHKGTSVITATPSDRVTLIGIIDFPYPAIGKQMFSLDLTPQSFLQDIAPARTFGFKDQIDHLREKGMIKGGGLDNSLVCDGKSWINPPLRFKDEPVRHKLLDLIGDLALVGLPKAQVLVYKGSHALHVELAKSISRECSLTKSCFD</sequence>
<evidence type="ECO:0000256" key="2">
    <source>
        <dbReference type="ARBA" id="ARBA00002923"/>
    </source>
</evidence>
<dbReference type="EMBL" id="AE017126">
    <property type="protein sequence ID" value="AAQ00462.1"/>
    <property type="molecule type" value="Genomic_DNA"/>
</dbReference>
<dbReference type="SUPFAM" id="SSF54211">
    <property type="entry name" value="Ribosomal protein S5 domain 2-like"/>
    <property type="match status" value="2"/>
</dbReference>
<dbReference type="GO" id="GO:0009245">
    <property type="term" value="P:lipid A biosynthetic process"/>
    <property type="evidence" value="ECO:0007669"/>
    <property type="project" value="UniProtKB-UniRule"/>
</dbReference>
<evidence type="ECO:0000256" key="12">
    <source>
        <dbReference type="HAMAP-Rule" id="MF_00388"/>
    </source>
</evidence>
<evidence type="ECO:0000256" key="9">
    <source>
        <dbReference type="ARBA" id="ARBA00022833"/>
    </source>
</evidence>
<dbReference type="eggNOG" id="COG0774">
    <property type="taxonomic scope" value="Bacteria"/>
</dbReference>
<dbReference type="Gene3D" id="3.30.1700.10">
    <property type="entry name" value="lpxc deacetylase, domain 2"/>
    <property type="match status" value="1"/>
</dbReference>
<evidence type="ECO:0000313" key="14">
    <source>
        <dbReference type="Proteomes" id="UP000001420"/>
    </source>
</evidence>
<dbReference type="Pfam" id="PF03331">
    <property type="entry name" value="LpxC"/>
    <property type="match status" value="1"/>
</dbReference>
<comment type="pathway">
    <text evidence="3 12">Glycolipid biosynthesis; lipid IV(A) biosynthesis; lipid IV(A) from (3R)-3-hydroxytetradecanoyl-[acyl-carrier-protein] and UDP-N-acetyl-alpha-D-glucosamine: step 2/6.</text>
</comment>
<dbReference type="InterPro" id="IPR004463">
    <property type="entry name" value="UDP-acyl_GlcNac_deAcase"/>
</dbReference>
<keyword evidence="5 12" id="KW-0444">Lipid biosynthesis</keyword>
<keyword evidence="14" id="KW-1185">Reference proteome</keyword>
<dbReference type="GO" id="GO:0016020">
    <property type="term" value="C:membrane"/>
    <property type="evidence" value="ECO:0007669"/>
    <property type="project" value="GOC"/>
</dbReference>
<dbReference type="HAMAP" id="MF_00388">
    <property type="entry name" value="LpxC"/>
    <property type="match status" value="1"/>
</dbReference>
<gene>
    <name evidence="12 13" type="primary">lpxC</name>
    <name evidence="13" type="ordered locus">Pro_1418</name>
</gene>
<proteinExistence type="inferred from homology"/>
<dbReference type="InterPro" id="IPR020568">
    <property type="entry name" value="Ribosomal_Su5_D2-typ_SF"/>
</dbReference>
<dbReference type="Proteomes" id="UP000001420">
    <property type="component" value="Chromosome"/>
</dbReference>
<dbReference type="GO" id="GO:0046872">
    <property type="term" value="F:metal ion binding"/>
    <property type="evidence" value="ECO:0007669"/>
    <property type="project" value="UniProtKB-KW"/>
</dbReference>
<keyword evidence="9 12" id="KW-0862">Zinc</keyword>
<comment type="similarity">
    <text evidence="12">Belongs to the LpxC family.</text>
</comment>
<keyword evidence="10 12" id="KW-0443">Lipid metabolism</keyword>
<dbReference type="OrthoDB" id="9772788at2"/>
<dbReference type="UniPathway" id="UPA00359">
    <property type="reaction ID" value="UER00478"/>
</dbReference>
<dbReference type="HOGENOM" id="CLU_046528_0_0_3"/>
<evidence type="ECO:0000256" key="4">
    <source>
        <dbReference type="ARBA" id="ARBA00012745"/>
    </source>
</evidence>
<reference evidence="13 14" key="1">
    <citation type="journal article" date="2003" name="Proc. Natl. Acad. Sci. U.S.A.">
        <title>Genome sequence of the cyanobacterium Prochlorococcus marinus SS120, a nearly minimal oxyphototrophic genome.</title>
        <authorList>
            <person name="Dufresne A."/>
            <person name="Salanoubat M."/>
            <person name="Partensky F."/>
            <person name="Artiguenave F."/>
            <person name="Axmann I.M."/>
            <person name="Barbe V."/>
            <person name="Duprat S."/>
            <person name="Galperin M.Y."/>
            <person name="Koonin E.V."/>
            <person name="Le Gall F."/>
            <person name="Makarova K.S."/>
            <person name="Ostrowski M."/>
            <person name="Oztas S."/>
            <person name="Robert C."/>
            <person name="Rogozin I.B."/>
            <person name="Scanlan D.J."/>
            <person name="Tandeau de Marsac N."/>
            <person name="Weissenbach J."/>
            <person name="Wincker P."/>
            <person name="Wolf Y.I."/>
            <person name="Hess W.R."/>
        </authorList>
    </citation>
    <scope>NUCLEOTIDE SEQUENCE [LARGE SCALE GENOMIC DNA]</scope>
    <source>
        <strain evidence="14">SARG / CCMP1375 / SS120</strain>
    </source>
</reference>
<evidence type="ECO:0000256" key="11">
    <source>
        <dbReference type="ARBA" id="ARBA00024535"/>
    </source>
</evidence>
<evidence type="ECO:0000313" key="13">
    <source>
        <dbReference type="EMBL" id="AAQ00462.1"/>
    </source>
</evidence>